<dbReference type="InterPro" id="IPR051135">
    <property type="entry name" value="Gal/GlcNAc/GalNAc_ST"/>
</dbReference>
<comment type="caution">
    <text evidence="2">The sequence shown here is derived from an EMBL/GenBank/DDBJ whole genome shotgun (WGS) entry which is preliminary data.</text>
</comment>
<evidence type="ECO:0000313" key="2">
    <source>
        <dbReference type="EMBL" id="KAB7505755.1"/>
    </source>
</evidence>
<dbReference type="PANTHER" id="PTHR10704:SF44">
    <property type="entry name" value="LD35051P-RELATED"/>
    <property type="match status" value="1"/>
</dbReference>
<evidence type="ECO:0000313" key="3">
    <source>
        <dbReference type="Proteomes" id="UP000326759"/>
    </source>
</evidence>
<accession>A0A5N5TJ48</accession>
<feature type="domain" description="Sulfotransferase" evidence="1">
    <location>
        <begin position="63"/>
        <end position="267"/>
    </location>
</feature>
<dbReference type="GO" id="GO:0006044">
    <property type="term" value="P:N-acetylglucosamine metabolic process"/>
    <property type="evidence" value="ECO:0007669"/>
    <property type="project" value="TreeGrafter"/>
</dbReference>
<evidence type="ECO:0000259" key="1">
    <source>
        <dbReference type="Pfam" id="PF00685"/>
    </source>
</evidence>
<dbReference type="GO" id="GO:0001517">
    <property type="term" value="F:N-acetylglucosamine 6-O-sulfotransferase activity"/>
    <property type="evidence" value="ECO:0007669"/>
    <property type="project" value="TreeGrafter"/>
</dbReference>
<keyword evidence="2" id="KW-0808">Transferase</keyword>
<dbReference type="AlphaFoldDB" id="A0A5N5TJ48"/>
<sequence length="270" mass="32014">MDQESLTKECILVDDEDVEVFEVYDTEHESLNRMNDLPQKEKHTREIIENMNTVSSVPVTSEPQKVLVLTFWRSGSTWVGKLLSKIPNTFYVYEPLHIIRYYWMERRINMYHGLKVNFLEQLLTCAIPLEFVYHLSSWPGMYDNIKCNSSRCNIHRIITEECRNASFRIVKANRLQLQEVEEILLKKTLSNLKVIYLVRDPRGVINSIRHIEKKYIDITVDDVCPRMRADLAMYPILKDFYPSNFFFLRYEDLANHSLKEGQRIMVFHPG</sequence>
<dbReference type="EMBL" id="SEYY01001119">
    <property type="protein sequence ID" value="KAB7505755.1"/>
    <property type="molecule type" value="Genomic_DNA"/>
</dbReference>
<gene>
    <name evidence="2" type="primary">CHST4_0</name>
    <name evidence="2" type="ORF">Anas_00585</name>
</gene>
<dbReference type="GO" id="GO:0006790">
    <property type="term" value="P:sulfur compound metabolic process"/>
    <property type="evidence" value="ECO:0007669"/>
    <property type="project" value="TreeGrafter"/>
</dbReference>
<dbReference type="InterPro" id="IPR027417">
    <property type="entry name" value="P-loop_NTPase"/>
</dbReference>
<dbReference type="InterPro" id="IPR000863">
    <property type="entry name" value="Sulfotransferase_dom"/>
</dbReference>
<proteinExistence type="predicted"/>
<dbReference type="SUPFAM" id="SSF52540">
    <property type="entry name" value="P-loop containing nucleoside triphosphate hydrolases"/>
    <property type="match status" value="1"/>
</dbReference>
<dbReference type="Gene3D" id="3.40.50.300">
    <property type="entry name" value="P-loop containing nucleotide triphosphate hydrolases"/>
    <property type="match status" value="1"/>
</dbReference>
<dbReference type="Proteomes" id="UP000326759">
    <property type="component" value="Unassembled WGS sequence"/>
</dbReference>
<name>A0A5N5TJ48_9CRUS</name>
<reference evidence="2 3" key="1">
    <citation type="journal article" date="2019" name="PLoS Biol.">
        <title>Sex chromosomes control vertical transmission of feminizing Wolbachia symbionts in an isopod.</title>
        <authorList>
            <person name="Becking T."/>
            <person name="Chebbi M.A."/>
            <person name="Giraud I."/>
            <person name="Moumen B."/>
            <person name="Laverre T."/>
            <person name="Caubet Y."/>
            <person name="Peccoud J."/>
            <person name="Gilbert C."/>
            <person name="Cordaux R."/>
        </authorList>
    </citation>
    <scope>NUCLEOTIDE SEQUENCE [LARGE SCALE GENOMIC DNA]</scope>
    <source>
        <strain evidence="2">ANa2</strain>
        <tissue evidence="2">Whole body excluding digestive tract and cuticle</tissue>
    </source>
</reference>
<organism evidence="2 3">
    <name type="scientific">Armadillidium nasatum</name>
    <dbReference type="NCBI Taxonomy" id="96803"/>
    <lineage>
        <taxon>Eukaryota</taxon>
        <taxon>Metazoa</taxon>
        <taxon>Ecdysozoa</taxon>
        <taxon>Arthropoda</taxon>
        <taxon>Crustacea</taxon>
        <taxon>Multicrustacea</taxon>
        <taxon>Malacostraca</taxon>
        <taxon>Eumalacostraca</taxon>
        <taxon>Peracarida</taxon>
        <taxon>Isopoda</taxon>
        <taxon>Oniscidea</taxon>
        <taxon>Crinocheta</taxon>
        <taxon>Armadillidiidae</taxon>
        <taxon>Armadillidium</taxon>
    </lineage>
</organism>
<protein>
    <submittedName>
        <fullName evidence="2">Carbohydrate sulfotransferase 4</fullName>
    </submittedName>
</protein>
<keyword evidence="3" id="KW-1185">Reference proteome</keyword>
<dbReference type="Pfam" id="PF00685">
    <property type="entry name" value="Sulfotransfer_1"/>
    <property type="match status" value="1"/>
</dbReference>
<dbReference type="OrthoDB" id="6138663at2759"/>
<dbReference type="PANTHER" id="PTHR10704">
    <property type="entry name" value="CARBOHYDRATE SULFOTRANSFERASE"/>
    <property type="match status" value="1"/>
</dbReference>